<name>A0A820VKL8_9BILA</name>
<evidence type="ECO:0000259" key="6">
    <source>
        <dbReference type="Pfam" id="PF04057"/>
    </source>
</evidence>
<evidence type="ECO:0000256" key="1">
    <source>
        <dbReference type="ARBA" id="ARBA00005690"/>
    </source>
</evidence>
<keyword evidence="3" id="KW-0863">Zinc-finger</keyword>
<proteinExistence type="inferred from homology"/>
<dbReference type="EMBL" id="CAJOBQ010001614">
    <property type="protein sequence ID" value="CAF4501898.1"/>
    <property type="molecule type" value="Genomic_DNA"/>
</dbReference>
<organism evidence="7 8">
    <name type="scientific">Rotaria socialis</name>
    <dbReference type="NCBI Taxonomy" id="392032"/>
    <lineage>
        <taxon>Eukaryota</taxon>
        <taxon>Metazoa</taxon>
        <taxon>Spiralia</taxon>
        <taxon>Gnathifera</taxon>
        <taxon>Rotifera</taxon>
        <taxon>Eurotatoria</taxon>
        <taxon>Bdelloidea</taxon>
        <taxon>Philodinida</taxon>
        <taxon>Philodinidae</taxon>
        <taxon>Rotaria</taxon>
    </lineage>
</organism>
<keyword evidence="4" id="KW-0862">Zinc</keyword>
<keyword evidence="2" id="KW-0479">Metal-binding</keyword>
<sequence length="819" mass="93495">MERALEEHDDNLGSRLGKSVDTVHRIVGLCQIIELASNMLKEYIAKFGYFEDYQVSEEFTSKCKSLFFELYGSSIDDNRRFYITIDVVERAIDVVSGNIEQYKLLMFLPENESINYCSKLNNAPGSGLMMKHMDKKAKKREKFGNKSYEMIQAILLFGSVLFTLKTLYQCRLLKNGAAILKELCESLVIKGLLIKVARATEKCTKSVTIYIKSLPNPTSSSECHKYIKDLAELNNSAITMQSVLDTCSKIKYVCKQQPIKTVFDILNRPQYKNLSIDLTPLCQQRSTIPTYLYSTSRESNSSKSSADEQSNIEWLIHDDAHQGMVQDVESTTTSRAESYDDIPVNEETIIAPESMAVSTVINLNTYDDGNFTDISPDMHCKRSDENNVYSDDQLSESFIDKNCLPESMTSITRKNTHGVQNETDETEVDEPLAAKKHKKIHNQYCSFAMCEIFPNLTIGSRYDYMKGRKGYSAILQVLEIRLIKTKEPDSEPTEKRYRLILYDGKHFMSSCVLGINMSGLVKNDILKNNSIARVNSMDVCNAVTHGERVIFIIRDITVVLSDCEKIGNPIKLTIIIECCRIFVDDENIDQSPTTPLNVERSQSLSKINKTNLASDTSTHECKFDETNGFRILLTGSTLNTNAICNIRDLHPFRTGWIIKTCVVNKSNLREYSKVNRNGKVFNLGLVDKSDGIQVAAFDRIAEQFYKKLEIKKNYFLSNASITPANQIFNPFTNIYQMILRFDTQVQLCEEENDENYTDVIFNFIPIKEITYRASNTLCGNNYVNHHWPLLTDIIFPFLKERVIRSLNIFKVCMFVCMFV</sequence>
<evidence type="ECO:0000313" key="7">
    <source>
        <dbReference type="EMBL" id="CAF4501898.1"/>
    </source>
</evidence>
<reference evidence="7" key="1">
    <citation type="submission" date="2021-02" db="EMBL/GenBank/DDBJ databases">
        <authorList>
            <person name="Nowell W R."/>
        </authorList>
    </citation>
    <scope>NUCLEOTIDE SEQUENCE</scope>
</reference>
<dbReference type="Pfam" id="PF04057">
    <property type="entry name" value="Rep-A_N"/>
    <property type="match status" value="1"/>
</dbReference>
<dbReference type="AlphaFoldDB" id="A0A820VKL8"/>
<dbReference type="Proteomes" id="UP000663862">
    <property type="component" value="Unassembled WGS sequence"/>
</dbReference>
<comment type="similarity">
    <text evidence="1">Belongs to the replication factor A protein 1 family.</text>
</comment>
<feature type="domain" description="Replication factor-A protein 1 N-terminal" evidence="6">
    <location>
        <begin position="471"/>
        <end position="559"/>
    </location>
</feature>
<dbReference type="SUPFAM" id="SSF50249">
    <property type="entry name" value="Nucleic acid-binding proteins"/>
    <property type="match status" value="2"/>
</dbReference>
<dbReference type="GO" id="GO:0006260">
    <property type="term" value="P:DNA replication"/>
    <property type="evidence" value="ECO:0007669"/>
    <property type="project" value="InterPro"/>
</dbReference>
<evidence type="ECO:0000313" key="8">
    <source>
        <dbReference type="Proteomes" id="UP000663862"/>
    </source>
</evidence>
<evidence type="ECO:0000256" key="2">
    <source>
        <dbReference type="ARBA" id="ARBA00022723"/>
    </source>
</evidence>
<dbReference type="GO" id="GO:0003677">
    <property type="term" value="F:DNA binding"/>
    <property type="evidence" value="ECO:0007669"/>
    <property type="project" value="UniProtKB-KW"/>
</dbReference>
<gene>
    <name evidence="7" type="ORF">TSG867_LOCUS21162</name>
</gene>
<accession>A0A820VKL8</accession>
<evidence type="ECO:0000256" key="5">
    <source>
        <dbReference type="ARBA" id="ARBA00023125"/>
    </source>
</evidence>
<dbReference type="Gene3D" id="2.40.50.140">
    <property type="entry name" value="Nucleic acid-binding proteins"/>
    <property type="match status" value="2"/>
</dbReference>
<dbReference type="CDD" id="cd04474">
    <property type="entry name" value="RPA1_DBD_A"/>
    <property type="match status" value="1"/>
</dbReference>
<dbReference type="GO" id="GO:0005634">
    <property type="term" value="C:nucleus"/>
    <property type="evidence" value="ECO:0007669"/>
    <property type="project" value="InterPro"/>
</dbReference>
<dbReference type="FunFam" id="2.40.50.140:FF:000041">
    <property type="entry name" value="Replication protein A subunit"/>
    <property type="match status" value="1"/>
</dbReference>
<comment type="caution">
    <text evidence="7">The sequence shown here is derived from an EMBL/GenBank/DDBJ whole genome shotgun (WGS) entry which is preliminary data.</text>
</comment>
<evidence type="ECO:0000256" key="3">
    <source>
        <dbReference type="ARBA" id="ARBA00022771"/>
    </source>
</evidence>
<protein>
    <recommendedName>
        <fullName evidence="6">Replication factor-A protein 1 N-terminal domain-containing protein</fullName>
    </recommendedName>
</protein>
<keyword evidence="5" id="KW-0238">DNA-binding</keyword>
<dbReference type="InterPro" id="IPR012340">
    <property type="entry name" value="NA-bd_OB-fold"/>
</dbReference>
<evidence type="ECO:0000256" key="4">
    <source>
        <dbReference type="ARBA" id="ARBA00022833"/>
    </source>
</evidence>
<dbReference type="GO" id="GO:0008270">
    <property type="term" value="F:zinc ion binding"/>
    <property type="evidence" value="ECO:0007669"/>
    <property type="project" value="UniProtKB-KW"/>
</dbReference>
<dbReference type="InterPro" id="IPR007199">
    <property type="entry name" value="Rep_factor-A_N"/>
</dbReference>